<reference evidence="2 3" key="1">
    <citation type="submission" date="2020-08" db="EMBL/GenBank/DDBJ databases">
        <title>Sequencing the genomes of 1000 actinobacteria strains.</title>
        <authorList>
            <person name="Klenk H.-P."/>
        </authorList>
    </citation>
    <scope>NUCLEOTIDE SEQUENCE [LARGE SCALE GENOMIC DNA]</scope>
    <source>
        <strain evidence="2 3">DSM 28967</strain>
    </source>
</reference>
<feature type="compositionally biased region" description="Basic and acidic residues" evidence="1">
    <location>
        <begin position="8"/>
        <end position="21"/>
    </location>
</feature>
<proteinExistence type="predicted"/>
<dbReference type="EMBL" id="JACHMY010000001">
    <property type="protein sequence ID" value="MBB5841606.1"/>
    <property type="molecule type" value="Genomic_DNA"/>
</dbReference>
<name>A0A7W9MYX1_9ACTN</name>
<evidence type="ECO:0000256" key="1">
    <source>
        <dbReference type="SAM" id="MobiDB-lite"/>
    </source>
</evidence>
<dbReference type="Proteomes" id="UP000549971">
    <property type="component" value="Unassembled WGS sequence"/>
</dbReference>
<gene>
    <name evidence="2" type="ORF">HDA39_008340</name>
</gene>
<dbReference type="AlphaFoldDB" id="A0A7W9MYX1"/>
<protein>
    <submittedName>
        <fullName evidence="2">Uncharacterized protein</fullName>
    </submittedName>
</protein>
<evidence type="ECO:0000313" key="2">
    <source>
        <dbReference type="EMBL" id="MBB5841606.1"/>
    </source>
</evidence>
<evidence type="ECO:0000313" key="3">
    <source>
        <dbReference type="Proteomes" id="UP000549971"/>
    </source>
</evidence>
<dbReference type="RefSeq" id="WP_184805181.1">
    <property type="nucleotide sequence ID" value="NZ_JACHMY010000001.1"/>
</dbReference>
<accession>A0A7W9MYX1</accession>
<keyword evidence="3" id="KW-1185">Reference proteome</keyword>
<feature type="region of interest" description="Disordered" evidence="1">
    <location>
        <begin position="1"/>
        <end position="26"/>
    </location>
</feature>
<organism evidence="2 3">
    <name type="scientific">Kribbella italica</name>
    <dbReference type="NCBI Taxonomy" id="1540520"/>
    <lineage>
        <taxon>Bacteria</taxon>
        <taxon>Bacillati</taxon>
        <taxon>Actinomycetota</taxon>
        <taxon>Actinomycetes</taxon>
        <taxon>Propionibacteriales</taxon>
        <taxon>Kribbellaceae</taxon>
        <taxon>Kribbella</taxon>
    </lineage>
</organism>
<comment type="caution">
    <text evidence="2">The sequence shown here is derived from an EMBL/GenBank/DDBJ whole genome shotgun (WGS) entry which is preliminary data.</text>
</comment>
<sequence>MSITVTDPDSRLREERVRMPEPSETPDTQIWVHERLPGFHRWPEAPARLAFLADRHRHVFDVRVFVRVGHADRDVEFFALAEDVRKWWGAGERECGNASCEALAHQLGDHLISSGLAVSSVQVAVDGEGGAVADWPMP</sequence>